<keyword evidence="2" id="KW-0804">Transcription</keyword>
<gene>
    <name evidence="4" type="ORF">ISU10_00175</name>
</gene>
<dbReference type="EMBL" id="JADKPO010000001">
    <property type="protein sequence ID" value="MBF4766179.1"/>
    <property type="molecule type" value="Genomic_DNA"/>
</dbReference>
<dbReference type="Proteomes" id="UP000660668">
    <property type="component" value="Unassembled WGS sequence"/>
</dbReference>
<evidence type="ECO:0000313" key="4">
    <source>
        <dbReference type="EMBL" id="MBF4766179.1"/>
    </source>
</evidence>
<evidence type="ECO:0000256" key="2">
    <source>
        <dbReference type="ARBA" id="ARBA00023163"/>
    </source>
</evidence>
<dbReference type="GO" id="GO:0003723">
    <property type="term" value="F:RNA binding"/>
    <property type="evidence" value="ECO:0007669"/>
    <property type="project" value="InterPro"/>
</dbReference>
<dbReference type="RefSeq" id="WP_194694341.1">
    <property type="nucleotide sequence ID" value="NZ_JADKPO010000001.1"/>
</dbReference>
<dbReference type="InterPro" id="IPR005561">
    <property type="entry name" value="ANTAR"/>
</dbReference>
<protein>
    <submittedName>
        <fullName evidence="4">GAF and ANTAR domain-containing protein</fullName>
    </submittedName>
</protein>
<dbReference type="InterPro" id="IPR003018">
    <property type="entry name" value="GAF"/>
</dbReference>
<evidence type="ECO:0000256" key="1">
    <source>
        <dbReference type="ARBA" id="ARBA00023015"/>
    </source>
</evidence>
<feature type="domain" description="ANTAR" evidence="3">
    <location>
        <begin position="153"/>
        <end position="214"/>
    </location>
</feature>
<dbReference type="InterPro" id="IPR029016">
    <property type="entry name" value="GAF-like_dom_sf"/>
</dbReference>
<proteinExistence type="predicted"/>
<dbReference type="AlphaFoldDB" id="A0A930VET0"/>
<name>A0A930VET0_9ACTN</name>
<keyword evidence="5" id="KW-1185">Reference proteome</keyword>
<dbReference type="Gene3D" id="3.30.450.40">
    <property type="match status" value="1"/>
</dbReference>
<sequence length="225" mass="23758">MPAGPGEYDVAVALRRLCEVVSGELDLLAVSVILLSGPGTETPVAYSADGHQPLDHLHLDLGEGPVLDAFESGRPVLESDLTSALGRWPGFAQSAAHAGVRATFAFPLSIGAVRLGVLVLYSGPVRTLKREERSDCLIYADLATELLLDAARAGSGDGLAPGLESLLDLRTEVYQAQGMVMADLGIDLAEALSRLRATAFAESRSLNDLAADVVSRRRRISRDAP</sequence>
<keyword evidence="1" id="KW-0805">Transcription regulation</keyword>
<organism evidence="4 5">
    <name type="scientific">Nocardioides agariphilus</name>
    <dbReference type="NCBI Taxonomy" id="433664"/>
    <lineage>
        <taxon>Bacteria</taxon>
        <taxon>Bacillati</taxon>
        <taxon>Actinomycetota</taxon>
        <taxon>Actinomycetes</taxon>
        <taxon>Propionibacteriales</taxon>
        <taxon>Nocardioidaceae</taxon>
        <taxon>Nocardioides</taxon>
    </lineage>
</organism>
<reference evidence="4" key="1">
    <citation type="submission" date="2020-11" db="EMBL/GenBank/DDBJ databases">
        <title>Nocardioides cynanchi sp. nov., isolated from soil of rhizosphere of Cynanchum wilfordii.</title>
        <authorList>
            <person name="Lee J.-S."/>
            <person name="Suh M.K."/>
            <person name="Kim J.-S."/>
        </authorList>
    </citation>
    <scope>NUCLEOTIDE SEQUENCE</scope>
    <source>
        <strain evidence="4">KCTC 19276</strain>
    </source>
</reference>
<dbReference type="Pfam" id="PF03861">
    <property type="entry name" value="ANTAR"/>
    <property type="match status" value="1"/>
</dbReference>
<accession>A0A930VET0</accession>
<dbReference type="Pfam" id="PF13185">
    <property type="entry name" value="GAF_2"/>
    <property type="match status" value="1"/>
</dbReference>
<dbReference type="SMART" id="SM01012">
    <property type="entry name" value="ANTAR"/>
    <property type="match status" value="1"/>
</dbReference>
<dbReference type="SUPFAM" id="SSF55781">
    <property type="entry name" value="GAF domain-like"/>
    <property type="match status" value="1"/>
</dbReference>
<evidence type="ECO:0000313" key="5">
    <source>
        <dbReference type="Proteomes" id="UP000660668"/>
    </source>
</evidence>
<dbReference type="PROSITE" id="PS50921">
    <property type="entry name" value="ANTAR"/>
    <property type="match status" value="1"/>
</dbReference>
<evidence type="ECO:0000259" key="3">
    <source>
        <dbReference type="PROSITE" id="PS50921"/>
    </source>
</evidence>
<dbReference type="Gene3D" id="1.10.10.10">
    <property type="entry name" value="Winged helix-like DNA-binding domain superfamily/Winged helix DNA-binding domain"/>
    <property type="match status" value="1"/>
</dbReference>
<dbReference type="InterPro" id="IPR036388">
    <property type="entry name" value="WH-like_DNA-bd_sf"/>
</dbReference>
<comment type="caution">
    <text evidence="4">The sequence shown here is derived from an EMBL/GenBank/DDBJ whole genome shotgun (WGS) entry which is preliminary data.</text>
</comment>